<dbReference type="Gene3D" id="3.20.20.140">
    <property type="entry name" value="Metal-dependent hydrolases"/>
    <property type="match status" value="1"/>
</dbReference>
<dbReference type="InterPro" id="IPR052349">
    <property type="entry name" value="Metallo-hydrolase_Enzymes"/>
</dbReference>
<dbReference type="InterPro" id="IPR013108">
    <property type="entry name" value="Amidohydro_3"/>
</dbReference>
<keyword evidence="2" id="KW-0378">Hydrolase</keyword>
<dbReference type="PANTHER" id="PTHR32027">
    <property type="entry name" value="CYTOSINE DEAMINASE"/>
    <property type="match status" value="1"/>
</dbReference>
<dbReference type="AlphaFoldDB" id="A0A1S6INW8"/>
<gene>
    <name evidence="2" type="primary">codA_1</name>
    <name evidence="2" type="ORF">BW727_100855</name>
</gene>
<proteinExistence type="predicted"/>
<dbReference type="Proteomes" id="UP000188993">
    <property type="component" value="Chromosome"/>
</dbReference>
<dbReference type="GO" id="GO:0004131">
    <property type="term" value="F:cytosine deaminase activity"/>
    <property type="evidence" value="ECO:0007669"/>
    <property type="project" value="UniProtKB-EC"/>
</dbReference>
<reference evidence="2 3" key="1">
    <citation type="journal article" date="2014" name="Int. J. Syst. Evol. Microbiol.">
        <title>Jeotgalibaca dankookensis gen. nov., sp. nov., a member of the family Carnobacteriaceae, isolated from seujeot (Korean traditional food).</title>
        <authorList>
            <person name="Lee D.G."/>
            <person name="Trujillo M.E."/>
            <person name="Kang H."/>
            <person name="Ahn T.Y."/>
        </authorList>
    </citation>
    <scope>NUCLEOTIDE SEQUENCE [LARGE SCALE GENOMIC DNA]</scope>
    <source>
        <strain evidence="2 3">EX-07</strain>
    </source>
</reference>
<evidence type="ECO:0000259" key="1">
    <source>
        <dbReference type="Pfam" id="PF07969"/>
    </source>
</evidence>
<dbReference type="EMBL" id="CP019728">
    <property type="protein sequence ID" value="AQS53248.1"/>
    <property type="molecule type" value="Genomic_DNA"/>
</dbReference>
<dbReference type="PANTHER" id="PTHR32027:SF0">
    <property type="entry name" value="CYTOSINE DEAMINASE"/>
    <property type="match status" value="1"/>
</dbReference>
<dbReference type="KEGG" id="jda:BW727_100855"/>
<evidence type="ECO:0000313" key="2">
    <source>
        <dbReference type="EMBL" id="AQS53248.1"/>
    </source>
</evidence>
<dbReference type="Pfam" id="PF07969">
    <property type="entry name" value="Amidohydro_3"/>
    <property type="match status" value="1"/>
</dbReference>
<protein>
    <submittedName>
        <fullName evidence="2">Cytosine deaminase</fullName>
        <ecNumber evidence="2">3.5.4.1</ecNumber>
    </submittedName>
</protein>
<feature type="domain" description="Amidohydrolase 3" evidence="1">
    <location>
        <begin position="8"/>
        <end position="219"/>
    </location>
</feature>
<sequence>MKIQRNILRWFFVLAQKYDLSIDMHADFGTDASGPQNTVVELIAEKTIERGYEGRVSLGHVTTLGSIDPEVAEPIFEKLAKAQVTIVPLPATDMFMNGQAERKNKPRGMAPVKAMLEKGVNVAYSSNNIRNAFTPFGDANLVTVGYLLQVSQQMGSAKERSQVVEMATTSPAKTLELTDTYGIEVGKHADLNIFDSHTIRDFINDQSKLRYVIKKGEILVKNEYYTELNALLEDE</sequence>
<evidence type="ECO:0000313" key="3">
    <source>
        <dbReference type="Proteomes" id="UP000188993"/>
    </source>
</evidence>
<organism evidence="2 3">
    <name type="scientific">Jeotgalibaca dankookensis</name>
    <dbReference type="NCBI Taxonomy" id="708126"/>
    <lineage>
        <taxon>Bacteria</taxon>
        <taxon>Bacillati</taxon>
        <taxon>Bacillota</taxon>
        <taxon>Bacilli</taxon>
        <taxon>Lactobacillales</taxon>
        <taxon>Carnobacteriaceae</taxon>
        <taxon>Jeotgalibaca</taxon>
    </lineage>
</organism>
<keyword evidence="3" id="KW-1185">Reference proteome</keyword>
<dbReference type="EC" id="3.5.4.1" evidence="2"/>
<name>A0A1S6INW8_9LACT</name>
<accession>A0A1S6INW8</accession>
<dbReference type="STRING" id="708126.BW727_100855"/>
<dbReference type="InterPro" id="IPR032466">
    <property type="entry name" value="Metal_Hydrolase"/>
</dbReference>
<dbReference type="SUPFAM" id="SSF51556">
    <property type="entry name" value="Metallo-dependent hydrolases"/>
    <property type="match status" value="1"/>
</dbReference>